<protein>
    <recommendedName>
        <fullName evidence="4">3D domain-containing protein</fullName>
    </recommendedName>
</protein>
<proteinExistence type="predicted"/>
<dbReference type="AlphaFoldDB" id="A0A5Q2FBN7"/>
<gene>
    <name evidence="2" type="ORF">Rai3103_05065</name>
</gene>
<keyword evidence="3" id="KW-1185">Reference proteome</keyword>
<reference evidence="2 3" key="1">
    <citation type="submission" date="2019-10" db="EMBL/GenBank/DDBJ databases">
        <title>Genomic analysis of Raineyella sp. CBA3103.</title>
        <authorList>
            <person name="Roh S.W."/>
        </authorList>
    </citation>
    <scope>NUCLEOTIDE SEQUENCE [LARGE SCALE GENOMIC DNA]</scope>
    <source>
        <strain evidence="2 3">CBA3103</strain>
    </source>
</reference>
<evidence type="ECO:0000313" key="3">
    <source>
        <dbReference type="Proteomes" id="UP000386847"/>
    </source>
</evidence>
<evidence type="ECO:0000256" key="1">
    <source>
        <dbReference type="SAM" id="SignalP"/>
    </source>
</evidence>
<accession>A0A5Q2FBN7</accession>
<keyword evidence="1" id="KW-0732">Signal</keyword>
<dbReference type="Proteomes" id="UP000386847">
    <property type="component" value="Chromosome"/>
</dbReference>
<dbReference type="KEGG" id="rain:Rai3103_05065"/>
<feature type="chain" id="PRO_5038554229" description="3D domain-containing protein" evidence="1">
    <location>
        <begin position="25"/>
        <end position="175"/>
    </location>
</feature>
<feature type="signal peptide" evidence="1">
    <location>
        <begin position="1"/>
        <end position="24"/>
    </location>
</feature>
<dbReference type="RefSeq" id="WP_153571664.1">
    <property type="nucleotide sequence ID" value="NZ_CP045725.1"/>
</dbReference>
<evidence type="ECO:0000313" key="2">
    <source>
        <dbReference type="EMBL" id="QGF23137.1"/>
    </source>
</evidence>
<evidence type="ECO:0008006" key="4">
    <source>
        <dbReference type="Google" id="ProtNLM"/>
    </source>
</evidence>
<name>A0A5Q2FBN7_9ACTN</name>
<organism evidence="2 3">
    <name type="scientific">Raineyella fluvialis</name>
    <dbReference type="NCBI Taxonomy" id="2662261"/>
    <lineage>
        <taxon>Bacteria</taxon>
        <taxon>Bacillati</taxon>
        <taxon>Actinomycetota</taxon>
        <taxon>Actinomycetes</taxon>
        <taxon>Propionibacteriales</taxon>
        <taxon>Propionibacteriaceae</taxon>
        <taxon>Raineyella</taxon>
    </lineage>
</organism>
<sequence length="175" mass="18850">MIKHTAVGVAALAASLLLAVPPQAASAAEAAQTYSTHAYITQYGWPDNSGETEEVHGGNLIAYPVIHSSAGGRGTYSNPRTFASDEREFPVGTRIYVPAFHLYYIMEDQCVECESDWSGGKRHIDLWIGGNGTDDDAVLACEDKWTRDSGRILVNPPAGLPVGPPLYARWRGGCL</sequence>
<dbReference type="EMBL" id="CP045725">
    <property type="protein sequence ID" value="QGF23137.1"/>
    <property type="molecule type" value="Genomic_DNA"/>
</dbReference>